<name>A0A319DB01_9EURO</name>
<accession>A0A319DB01</accession>
<dbReference type="VEuPathDB" id="FungiDB:BO71DRAFT_146955"/>
<evidence type="ECO:0000313" key="3">
    <source>
        <dbReference type="Proteomes" id="UP000247810"/>
    </source>
</evidence>
<dbReference type="EMBL" id="KZ826116">
    <property type="protein sequence ID" value="PYH88203.1"/>
    <property type="molecule type" value="Genomic_DNA"/>
</dbReference>
<feature type="compositionally biased region" description="Polar residues" evidence="1">
    <location>
        <begin position="166"/>
        <end position="184"/>
    </location>
</feature>
<feature type="region of interest" description="Disordered" evidence="1">
    <location>
        <begin position="153"/>
        <end position="184"/>
    </location>
</feature>
<organism evidence="2 3">
    <name type="scientific">Aspergillus ellipticus CBS 707.79</name>
    <dbReference type="NCBI Taxonomy" id="1448320"/>
    <lineage>
        <taxon>Eukaryota</taxon>
        <taxon>Fungi</taxon>
        <taxon>Dikarya</taxon>
        <taxon>Ascomycota</taxon>
        <taxon>Pezizomycotina</taxon>
        <taxon>Eurotiomycetes</taxon>
        <taxon>Eurotiomycetidae</taxon>
        <taxon>Eurotiales</taxon>
        <taxon>Aspergillaceae</taxon>
        <taxon>Aspergillus</taxon>
        <taxon>Aspergillus subgen. Circumdati</taxon>
    </lineage>
</organism>
<evidence type="ECO:0000313" key="2">
    <source>
        <dbReference type="EMBL" id="PYH88203.1"/>
    </source>
</evidence>
<protein>
    <submittedName>
        <fullName evidence="2">Uncharacterized protein</fullName>
    </submittedName>
</protein>
<sequence length="184" mass="20123">MHLAISSSPQLFSSLRPEAATPHWPQQIPAGMQELSFPPPIPCYLPSSSLLFPAPPCLPRALMQIKFFSRKQEKRERPFPWTRGKPGTTAGQGPSVLTSREDLVRDRNVGPVSANGNSVGSDSGDPPRNPNPICRRRALRGCRRQECRSSLCHIGGSNRPLPPNPSTVRSTKTNYSDGLSTVDT</sequence>
<feature type="region of interest" description="Disordered" evidence="1">
    <location>
        <begin position="73"/>
        <end position="132"/>
    </location>
</feature>
<dbReference type="Proteomes" id="UP000247810">
    <property type="component" value="Unassembled WGS sequence"/>
</dbReference>
<feature type="compositionally biased region" description="Basic and acidic residues" evidence="1">
    <location>
        <begin position="99"/>
        <end position="108"/>
    </location>
</feature>
<feature type="compositionally biased region" description="Polar residues" evidence="1">
    <location>
        <begin position="89"/>
        <end position="98"/>
    </location>
</feature>
<gene>
    <name evidence="2" type="ORF">BO71DRAFT_146955</name>
</gene>
<reference evidence="2 3" key="1">
    <citation type="submission" date="2018-02" db="EMBL/GenBank/DDBJ databases">
        <title>The genomes of Aspergillus section Nigri reveals drivers in fungal speciation.</title>
        <authorList>
            <consortium name="DOE Joint Genome Institute"/>
            <person name="Vesth T.C."/>
            <person name="Nybo J."/>
            <person name="Theobald S."/>
            <person name="Brandl J."/>
            <person name="Frisvad J.C."/>
            <person name="Nielsen K.F."/>
            <person name="Lyhne E.K."/>
            <person name="Kogle M.E."/>
            <person name="Kuo A."/>
            <person name="Riley R."/>
            <person name="Clum A."/>
            <person name="Nolan M."/>
            <person name="Lipzen A."/>
            <person name="Salamov A."/>
            <person name="Henrissat B."/>
            <person name="Wiebenga A."/>
            <person name="De vries R.P."/>
            <person name="Grigoriev I.V."/>
            <person name="Mortensen U.H."/>
            <person name="Andersen M.R."/>
            <person name="Baker S.E."/>
        </authorList>
    </citation>
    <scope>NUCLEOTIDE SEQUENCE [LARGE SCALE GENOMIC DNA]</scope>
    <source>
        <strain evidence="2 3">CBS 707.79</strain>
    </source>
</reference>
<keyword evidence="3" id="KW-1185">Reference proteome</keyword>
<proteinExistence type="predicted"/>
<dbReference type="AlphaFoldDB" id="A0A319DB01"/>
<evidence type="ECO:0000256" key="1">
    <source>
        <dbReference type="SAM" id="MobiDB-lite"/>
    </source>
</evidence>